<gene>
    <name evidence="2" type="ORF">PSSU_1672</name>
</gene>
<proteinExistence type="predicted"/>
<dbReference type="Gene3D" id="3.40.50.300">
    <property type="entry name" value="P-loop containing nucleotide triphosphate hydrolases"/>
    <property type="match status" value="1"/>
</dbReference>
<dbReference type="RefSeq" id="WP_094691978.1">
    <property type="nucleotide sequence ID" value="NZ_MWWQ01000019.1"/>
</dbReference>
<accession>A0A261EPR3</accession>
<dbReference type="SUPFAM" id="SSF52540">
    <property type="entry name" value="P-loop containing nucleoside triphosphate hydrolases"/>
    <property type="match status" value="1"/>
</dbReference>
<keyword evidence="2" id="KW-0131">Cell cycle</keyword>
<dbReference type="OrthoDB" id="5083868at2"/>
<dbReference type="GO" id="GO:0051301">
    <property type="term" value="P:cell division"/>
    <property type="evidence" value="ECO:0007669"/>
    <property type="project" value="UniProtKB-KW"/>
</dbReference>
<organism evidence="2 3">
    <name type="scientific">Pseudoscardovia suis</name>
    <dbReference type="NCBI Taxonomy" id="987063"/>
    <lineage>
        <taxon>Bacteria</taxon>
        <taxon>Bacillati</taxon>
        <taxon>Actinomycetota</taxon>
        <taxon>Actinomycetes</taxon>
        <taxon>Bifidobacteriales</taxon>
        <taxon>Bifidobacteriaceae</taxon>
        <taxon>Pseudoscardovia</taxon>
    </lineage>
</organism>
<reference evidence="2 3" key="1">
    <citation type="journal article" date="2017" name="BMC Genomics">
        <title>Comparative genomic and phylogenomic analyses of the Bifidobacteriaceae family.</title>
        <authorList>
            <person name="Lugli G.A."/>
            <person name="Milani C."/>
            <person name="Turroni F."/>
            <person name="Duranti S."/>
            <person name="Mancabelli L."/>
            <person name="Mangifesta M."/>
            <person name="Ferrario C."/>
            <person name="Modesto M."/>
            <person name="Mattarelli P."/>
            <person name="Jiri K."/>
            <person name="van Sinderen D."/>
            <person name="Ventura M."/>
        </authorList>
    </citation>
    <scope>NUCLEOTIDE SEQUENCE [LARGE SCALE GENOMIC DNA]</scope>
    <source>
        <strain evidence="2 3">DSM 24744</strain>
    </source>
</reference>
<dbReference type="Proteomes" id="UP000216454">
    <property type="component" value="Unassembled WGS sequence"/>
</dbReference>
<keyword evidence="3" id="KW-1185">Reference proteome</keyword>
<comment type="caution">
    <text evidence="2">The sequence shown here is derived from an EMBL/GenBank/DDBJ whole genome shotgun (WGS) entry which is preliminary data.</text>
</comment>
<name>A0A261EPR3_9BIFI</name>
<evidence type="ECO:0000256" key="1">
    <source>
        <dbReference type="SAM" id="MobiDB-lite"/>
    </source>
</evidence>
<evidence type="ECO:0000313" key="2">
    <source>
        <dbReference type="EMBL" id="OZG48848.1"/>
    </source>
</evidence>
<dbReference type="AlphaFoldDB" id="A0A261EPR3"/>
<protein>
    <submittedName>
        <fullName evidence="2">Cell division protein FtsK</fullName>
    </submittedName>
</protein>
<dbReference type="InterPro" id="IPR027417">
    <property type="entry name" value="P-loop_NTPase"/>
</dbReference>
<sequence>MTDTTHDGGFKKIRLPHGFDPTNEQHMKKLTMQVQELAASRMPELSDYSLYSIDEQSGYAIYAPIDQVDAVAGSTPEPRYFTVDAGRAANQKRTAQEYEQNNPGWFVVDINMVQRLVTMEQLDEKTLTVRRLFADVLKVDPWKVRVTRTPEGGWKIRINKTARTYVASKYDKAVQEAVDTIGAPGWFFKANPKANVIMVYPGELPTFPKAIPMPRTVVEHPNLRHGYYGMRLPDKGRKTGDMLYNDWKDSPGVLVAGASNGGKSVLINSLVYGFVAGGGMLAVVDEKGKSADFQWVRPWVMDKGWGCDGLESSAAVLRNILRICDERARIINDAGKMNWWGLPDDVKRDNPLLLLVCDEISQWAVAPKVPMGLDKDNPDLIEAKYENAICSSSYISLLKISQKARFAGICFLYAAQSATQQAGLDPKVRLNLTTKLVIGEKVQESIYDNVLNDAKHSPRVPQNVIKEGVGKGCGVSETPGQETCVFKSFYEDDPAHGLEWADILRERLERERPTVMDMSRGAIAWQDVVALVPAAADKPDFSGDGVESLDGSPVEGFGVDGRDVADRDAPLKGAAAAAHVSALELARRTARELERDGI</sequence>
<feature type="compositionally biased region" description="Basic and acidic residues" evidence="1">
    <location>
        <begin position="1"/>
        <end position="10"/>
    </location>
</feature>
<feature type="region of interest" description="Disordered" evidence="1">
    <location>
        <begin position="1"/>
        <end position="22"/>
    </location>
</feature>
<dbReference type="EMBL" id="MWWQ01000019">
    <property type="protein sequence ID" value="OZG48848.1"/>
    <property type="molecule type" value="Genomic_DNA"/>
</dbReference>
<keyword evidence="2" id="KW-0132">Cell division</keyword>
<evidence type="ECO:0000313" key="3">
    <source>
        <dbReference type="Proteomes" id="UP000216454"/>
    </source>
</evidence>